<dbReference type="Proteomes" id="UP000706039">
    <property type="component" value="Unassembled WGS sequence"/>
</dbReference>
<dbReference type="InterPro" id="IPR014284">
    <property type="entry name" value="RNA_pol_sigma-70_dom"/>
</dbReference>
<evidence type="ECO:0000256" key="2">
    <source>
        <dbReference type="ARBA" id="ARBA00023082"/>
    </source>
</evidence>
<dbReference type="RefSeq" id="WP_222991576.1">
    <property type="nucleotide sequence ID" value="NZ_JAINVV010000009.1"/>
</dbReference>
<dbReference type="InterPro" id="IPR007627">
    <property type="entry name" value="RNA_pol_sigma70_r2"/>
</dbReference>
<protein>
    <submittedName>
        <fullName evidence="7">Sigma-70 family RNA polymerase sigma factor</fullName>
    </submittedName>
</protein>
<dbReference type="CDD" id="cd06171">
    <property type="entry name" value="Sigma70_r4"/>
    <property type="match status" value="1"/>
</dbReference>
<dbReference type="Gene3D" id="1.10.1740.10">
    <property type="match status" value="1"/>
</dbReference>
<dbReference type="PANTHER" id="PTHR30385">
    <property type="entry name" value="SIGMA FACTOR F FLAGELLAR"/>
    <property type="match status" value="1"/>
</dbReference>
<dbReference type="NCBIfam" id="TIGR02937">
    <property type="entry name" value="sigma70-ECF"/>
    <property type="match status" value="1"/>
</dbReference>
<keyword evidence="4" id="KW-0804">Transcription</keyword>
<organism evidence="7 8">
    <name type="scientific">Sphingomonas colocasiae</name>
    <dbReference type="NCBI Taxonomy" id="1848973"/>
    <lineage>
        <taxon>Bacteria</taxon>
        <taxon>Pseudomonadati</taxon>
        <taxon>Pseudomonadota</taxon>
        <taxon>Alphaproteobacteria</taxon>
        <taxon>Sphingomonadales</taxon>
        <taxon>Sphingomonadaceae</taxon>
        <taxon>Sphingomonas</taxon>
    </lineage>
</organism>
<evidence type="ECO:0000256" key="1">
    <source>
        <dbReference type="ARBA" id="ARBA00023015"/>
    </source>
</evidence>
<evidence type="ECO:0000256" key="3">
    <source>
        <dbReference type="ARBA" id="ARBA00023125"/>
    </source>
</evidence>
<accession>A0ABS7PSZ9</accession>
<dbReference type="InterPro" id="IPR000943">
    <property type="entry name" value="RNA_pol_sigma70"/>
</dbReference>
<dbReference type="InterPro" id="IPR007630">
    <property type="entry name" value="RNA_pol_sigma70_r4"/>
</dbReference>
<feature type="domain" description="RNA polymerase sigma-70 region 4" evidence="6">
    <location>
        <begin position="185"/>
        <end position="234"/>
    </location>
</feature>
<evidence type="ECO:0000313" key="8">
    <source>
        <dbReference type="Proteomes" id="UP000706039"/>
    </source>
</evidence>
<dbReference type="PRINTS" id="PR00046">
    <property type="entry name" value="SIGMA70FCT"/>
</dbReference>
<dbReference type="InterPro" id="IPR013324">
    <property type="entry name" value="RNA_pol_sigma_r3/r4-like"/>
</dbReference>
<keyword evidence="3" id="KW-0238">DNA-binding</keyword>
<reference evidence="7 8" key="1">
    <citation type="submission" date="2021-08" db="EMBL/GenBank/DDBJ databases">
        <authorList>
            <person name="Tuo L."/>
        </authorList>
    </citation>
    <scope>NUCLEOTIDE SEQUENCE [LARGE SCALE GENOMIC DNA]</scope>
    <source>
        <strain evidence="7 8">JCM 31229</strain>
    </source>
</reference>
<evidence type="ECO:0000256" key="4">
    <source>
        <dbReference type="ARBA" id="ARBA00023163"/>
    </source>
</evidence>
<dbReference type="PANTHER" id="PTHR30385:SF7">
    <property type="entry name" value="RNA POLYMERASE SIGMA FACTOR FLIA"/>
    <property type="match status" value="1"/>
</dbReference>
<evidence type="ECO:0000259" key="6">
    <source>
        <dbReference type="Pfam" id="PF04545"/>
    </source>
</evidence>
<dbReference type="InterPro" id="IPR013325">
    <property type="entry name" value="RNA_pol_sigma_r2"/>
</dbReference>
<dbReference type="Pfam" id="PF04545">
    <property type="entry name" value="Sigma70_r4"/>
    <property type="match status" value="1"/>
</dbReference>
<dbReference type="Pfam" id="PF04542">
    <property type="entry name" value="Sigma70_r2"/>
    <property type="match status" value="1"/>
</dbReference>
<gene>
    <name evidence="7" type="ORF">K7G82_19355</name>
</gene>
<evidence type="ECO:0000259" key="5">
    <source>
        <dbReference type="Pfam" id="PF04542"/>
    </source>
</evidence>
<comment type="caution">
    <text evidence="7">The sequence shown here is derived from an EMBL/GenBank/DDBJ whole genome shotgun (WGS) entry which is preliminary data.</text>
</comment>
<dbReference type="Gene3D" id="1.20.140.160">
    <property type="match status" value="1"/>
</dbReference>
<proteinExistence type="predicted"/>
<dbReference type="SUPFAM" id="SSF88946">
    <property type="entry name" value="Sigma2 domain of RNA polymerase sigma factors"/>
    <property type="match status" value="1"/>
</dbReference>
<feature type="domain" description="RNA polymerase sigma-70 region 2" evidence="5">
    <location>
        <begin position="22"/>
        <end position="92"/>
    </location>
</feature>
<keyword evidence="8" id="KW-1185">Reference proteome</keyword>
<dbReference type="EMBL" id="JAINVV010000009">
    <property type="protein sequence ID" value="MBY8824471.1"/>
    <property type="molecule type" value="Genomic_DNA"/>
</dbReference>
<sequence length="244" mass="27084">MTHPYKSSVAATVYRQDPMDRIRQFMPLVRRLAWHVHGSGHADLEVEDLVQTGLVALTECVRRHDGEGDDGFAAYAKMRVRGAMIDMLRRNATISRGAMERRREMRDKSDTLQIRLGRPPSSAELAAAMEMSESELAALRVASTPLRFEGLDDCYSDSDPAFADDEPDSFEQLAGAETRTRLTDAIAGLAERHQLIVQLYFVEELNLSEIAEILGVSVPRVHQIKAQALAALREAMGGDVDFIG</sequence>
<keyword evidence="2" id="KW-0731">Sigma factor</keyword>
<name>A0ABS7PSZ9_9SPHN</name>
<keyword evidence="1" id="KW-0805">Transcription regulation</keyword>
<dbReference type="SUPFAM" id="SSF88659">
    <property type="entry name" value="Sigma3 and sigma4 domains of RNA polymerase sigma factors"/>
    <property type="match status" value="2"/>
</dbReference>
<evidence type="ECO:0000313" key="7">
    <source>
        <dbReference type="EMBL" id="MBY8824471.1"/>
    </source>
</evidence>